<reference evidence="1 2" key="1">
    <citation type="submission" date="2019-03" db="EMBL/GenBank/DDBJ databases">
        <title>Luteimonas zhaokaii sp.nov., isolated from the rectal contents of Plateau pika in Yushu, Qinghai Province, China.</title>
        <authorList>
            <person name="Zhang G."/>
        </authorList>
    </citation>
    <scope>NUCLEOTIDE SEQUENCE [LARGE SCALE GENOMIC DNA]</scope>
    <source>
        <strain evidence="1 2">B9</strain>
    </source>
</reference>
<dbReference type="Gene3D" id="3.90.1140.10">
    <property type="entry name" value="Cyclic phosphodiesterase"/>
    <property type="match status" value="1"/>
</dbReference>
<evidence type="ECO:0000313" key="1">
    <source>
        <dbReference type="EMBL" id="TDK25099.1"/>
    </source>
</evidence>
<protein>
    <recommendedName>
        <fullName evidence="3">2'-5' RNA ligase family protein</fullName>
    </recommendedName>
</protein>
<gene>
    <name evidence="1" type="ORF">E2F46_08015</name>
</gene>
<dbReference type="RefSeq" id="WP_133321551.1">
    <property type="nucleotide sequence ID" value="NZ_SMTF01000004.1"/>
</dbReference>
<evidence type="ECO:0000313" key="2">
    <source>
        <dbReference type="Proteomes" id="UP000294796"/>
    </source>
</evidence>
<evidence type="ECO:0008006" key="3">
    <source>
        <dbReference type="Google" id="ProtNLM"/>
    </source>
</evidence>
<dbReference type="Pfam" id="PF13563">
    <property type="entry name" value="2_5_RNA_ligase2"/>
    <property type="match status" value="1"/>
</dbReference>
<keyword evidence="2" id="KW-1185">Reference proteome</keyword>
<dbReference type="InterPro" id="IPR009097">
    <property type="entry name" value="Cyclic_Pdiesterase"/>
</dbReference>
<proteinExistence type="predicted"/>
<accession>A0A4V3AM08</accession>
<name>A0A4V3AM08_9GAMM</name>
<sequence length="183" mass="20220">MALPPPTWVEGTLRRLVQLEVPQRLGSRLFVPENWHQSFSERIYSPSARDKDALSKLGKTLSAHACTLHFNRVEGPRAGADRAHCTLRARGVPKAFSSLLRQVRQGLVHAGYEGIATGVTPHMTLSYNASDAFDTLALDPPIAWTIDELCLVVGGGDPYRYEVIDRWPLLPEIDPPVAQPGLF</sequence>
<dbReference type="OrthoDB" id="6007484at2"/>
<comment type="caution">
    <text evidence="1">The sequence shown here is derived from an EMBL/GenBank/DDBJ whole genome shotgun (WGS) entry which is preliminary data.</text>
</comment>
<dbReference type="EMBL" id="SMTF01000004">
    <property type="protein sequence ID" value="TDK25099.1"/>
    <property type="molecule type" value="Genomic_DNA"/>
</dbReference>
<organism evidence="1 2">
    <name type="scientific">Luteimonas aestuarii</name>
    <dbReference type="NCBI Taxonomy" id="453837"/>
    <lineage>
        <taxon>Bacteria</taxon>
        <taxon>Pseudomonadati</taxon>
        <taxon>Pseudomonadota</taxon>
        <taxon>Gammaproteobacteria</taxon>
        <taxon>Lysobacterales</taxon>
        <taxon>Lysobacteraceae</taxon>
        <taxon>Luteimonas</taxon>
    </lineage>
</organism>
<dbReference type="Proteomes" id="UP000294796">
    <property type="component" value="Unassembled WGS sequence"/>
</dbReference>
<dbReference type="SUPFAM" id="SSF55144">
    <property type="entry name" value="LigT-like"/>
    <property type="match status" value="1"/>
</dbReference>
<dbReference type="AlphaFoldDB" id="A0A4V3AM08"/>